<feature type="compositionally biased region" description="Basic and acidic residues" evidence="8">
    <location>
        <begin position="323"/>
        <end position="365"/>
    </location>
</feature>
<dbReference type="InterPro" id="IPR001890">
    <property type="entry name" value="RNA-binding_CRM"/>
</dbReference>
<keyword evidence="5 7" id="KW-0694">RNA-binding</keyword>
<feature type="domain" description="CRM" evidence="9">
    <location>
        <begin position="493"/>
        <end position="600"/>
    </location>
</feature>
<keyword evidence="2" id="KW-0150">Chloroplast</keyword>
<dbReference type="GO" id="GO:0016787">
    <property type="term" value="F:hydrolase activity"/>
    <property type="evidence" value="ECO:0007669"/>
    <property type="project" value="InterPro"/>
</dbReference>
<gene>
    <name evidence="10" type="ORF">Agub_g5473</name>
</gene>
<feature type="compositionally biased region" description="Basic and acidic residues" evidence="8">
    <location>
        <begin position="137"/>
        <end position="152"/>
    </location>
</feature>
<evidence type="ECO:0000256" key="6">
    <source>
        <dbReference type="ARBA" id="ARBA00022946"/>
    </source>
</evidence>
<feature type="compositionally biased region" description="Low complexity" evidence="8">
    <location>
        <begin position="68"/>
        <end position="79"/>
    </location>
</feature>
<dbReference type="GO" id="GO:0000373">
    <property type="term" value="P:Group II intron splicing"/>
    <property type="evidence" value="ECO:0007669"/>
    <property type="project" value="UniProtKB-ARBA"/>
</dbReference>
<evidence type="ECO:0000256" key="3">
    <source>
        <dbReference type="ARBA" id="ARBA00022640"/>
    </source>
</evidence>
<dbReference type="InterPro" id="IPR002925">
    <property type="entry name" value="Dienelactn_hydro"/>
</dbReference>
<dbReference type="GO" id="GO:0009507">
    <property type="term" value="C:chloroplast"/>
    <property type="evidence" value="ECO:0007669"/>
    <property type="project" value="UniProtKB-SubCell"/>
</dbReference>
<keyword evidence="4" id="KW-0677">Repeat</keyword>
<organism evidence="10 11">
    <name type="scientific">Astrephomene gubernaculifera</name>
    <dbReference type="NCBI Taxonomy" id="47775"/>
    <lineage>
        <taxon>Eukaryota</taxon>
        <taxon>Viridiplantae</taxon>
        <taxon>Chlorophyta</taxon>
        <taxon>core chlorophytes</taxon>
        <taxon>Chlorophyceae</taxon>
        <taxon>CS clade</taxon>
        <taxon>Chlamydomonadales</taxon>
        <taxon>Astrephomenaceae</taxon>
        <taxon>Astrephomene</taxon>
    </lineage>
</organism>
<feature type="region of interest" description="Disordered" evidence="8">
    <location>
        <begin position="1040"/>
        <end position="1104"/>
    </location>
</feature>
<dbReference type="InterPro" id="IPR029058">
    <property type="entry name" value="AB_hydrolase_fold"/>
</dbReference>
<dbReference type="GO" id="GO:0003729">
    <property type="term" value="F:mRNA binding"/>
    <property type="evidence" value="ECO:0007669"/>
    <property type="project" value="InterPro"/>
</dbReference>
<evidence type="ECO:0000256" key="2">
    <source>
        <dbReference type="ARBA" id="ARBA00022528"/>
    </source>
</evidence>
<dbReference type="Gene3D" id="3.40.50.1820">
    <property type="entry name" value="alpha/beta hydrolase"/>
    <property type="match status" value="1"/>
</dbReference>
<dbReference type="Proteomes" id="UP001054857">
    <property type="component" value="Unassembled WGS sequence"/>
</dbReference>
<dbReference type="Pfam" id="PF01985">
    <property type="entry name" value="CRS1_YhbY"/>
    <property type="match status" value="1"/>
</dbReference>
<dbReference type="EMBL" id="BMAR01000007">
    <property type="protein sequence ID" value="GFR44268.1"/>
    <property type="molecule type" value="Genomic_DNA"/>
</dbReference>
<dbReference type="AlphaFoldDB" id="A0AAD3HKQ4"/>
<keyword evidence="11" id="KW-1185">Reference proteome</keyword>
<dbReference type="InterPro" id="IPR045278">
    <property type="entry name" value="CRS1/CFM2/CFM3"/>
</dbReference>
<protein>
    <recommendedName>
        <fullName evidence="9">CRM domain-containing protein</fullName>
    </recommendedName>
</protein>
<comment type="caution">
    <text evidence="10">The sequence shown here is derived from an EMBL/GenBank/DDBJ whole genome shotgun (WGS) entry which is preliminary data.</text>
</comment>
<feature type="compositionally biased region" description="Basic and acidic residues" evidence="8">
    <location>
        <begin position="1040"/>
        <end position="1063"/>
    </location>
</feature>
<sequence>MQLSRLAPRGLAALHHNSRFLLLAPRLLGVSPRIIRVSADAPSRDAATSQEGDARPASRRTLFRGNDSDAAPAEANDATPARRRELIGIHKESLREAGVKVDPISIQQNRLYSLKQAMRRDTRGAARAAVTREFKTAERRLFSQQRRARDGDDGSQGNDNIADGRRSYGTRSYDGPRDSYREDSYRNRERRSDDPEDHGGRGRGRFEEEDRGARGRGRFEEEDRGGRGRGRFGDEERGDRGMTRRGGFEEERGRVRDRFDEDRGARRVRFDNDNDNDEGQEERRGRSRDRFGGDNEWRGRDWGRDEDRGSRGPRGVSGFDEDRESRYGRRFERDDRRPGPRLLRDRESEGGSRERGSKERKEKPPKLPLAEQKRLTQAQQRAKREALARMTPEERAALEEKNKRRAAVAAATAVAAVEARRRAFEAKKSGAGAPVGDVESDDEDEMEEGEVGELFDLQSQIDAVGEEINEASGKVRPVTDLMPKEKRGPLLSHNLPSELNKRLLETVLLGAKHAKMPEIPMGHSGITKGILAAVHLGWRGNELVKLRIRDRRKTAKKYLPFIKEVCEELESLLGGVVVWRSGRSIWMYRGQDYKPMSQEVVLERFLGKKELPLDGIPLITNAISLGGQLVEIPGAGRGYLTRGPGAPRSTSTGADSAAASSADAAASASSASQGAATMAGASTSVQDAPADTAAAASSSSSGTGQKKMAVLFLHEAFGMETSDSKHTKRACDRLAQLLGPDVPVLMPDLVDRGKDAWRGPDWPPAKAIYERHQGWLQKSGRGNWMAVAGIVDAAVAYLRGPEVGATHIVLAGTGWGAWLATHALMADTAAAAAAAAAAAPAAPAEADAATASVTAMTSGAGAASPPAAPAGPLAAVSANWPAYAVTAREAVAENSPAVAERLTFQAALLVSANHFFTDEERLAPAISVPIAIMSSKWDPMEKFQLLMNERPLGHSAFKRFGKLLPGFLGKKAKWEEQSQATQATQALVIGASFLRWRVFSDEAAEEVVRRYCMMSRSGVGEKQVYNLNFPWLPRPTLFRGREKQEKRAKEAEERAKKEAEKAARLAAGEEIEEEEEEEERRPKRRNKPQTRPSDRWIGRGSQRG</sequence>
<evidence type="ECO:0000256" key="5">
    <source>
        <dbReference type="ARBA" id="ARBA00022884"/>
    </source>
</evidence>
<feature type="region of interest" description="Disordered" evidence="8">
    <location>
        <begin position="137"/>
        <end position="388"/>
    </location>
</feature>
<reference evidence="10 11" key="1">
    <citation type="journal article" date="2021" name="Sci. Rep.">
        <title>Genome sequencing of the multicellular alga Astrephomene provides insights into convergent evolution of germ-soma differentiation.</title>
        <authorList>
            <person name="Yamashita S."/>
            <person name="Yamamoto K."/>
            <person name="Matsuzaki R."/>
            <person name="Suzuki S."/>
            <person name="Yamaguchi H."/>
            <person name="Hirooka S."/>
            <person name="Minakuchi Y."/>
            <person name="Miyagishima S."/>
            <person name="Kawachi M."/>
            <person name="Toyoda A."/>
            <person name="Nozaki H."/>
        </authorList>
    </citation>
    <scope>NUCLEOTIDE SEQUENCE [LARGE SCALE GENOMIC DNA]</scope>
    <source>
        <strain evidence="10 11">NIES-4017</strain>
    </source>
</reference>
<keyword evidence="3" id="KW-0934">Plastid</keyword>
<evidence type="ECO:0000256" key="4">
    <source>
        <dbReference type="ARBA" id="ARBA00022737"/>
    </source>
</evidence>
<evidence type="ECO:0000256" key="1">
    <source>
        <dbReference type="ARBA" id="ARBA00004229"/>
    </source>
</evidence>
<evidence type="ECO:0000259" key="9">
    <source>
        <dbReference type="PROSITE" id="PS51295"/>
    </source>
</evidence>
<dbReference type="PANTHER" id="PTHR31846">
    <property type="entry name" value="CRS1 / YHBY (CRM) DOMAIN-CONTAINING PROTEIN"/>
    <property type="match status" value="1"/>
</dbReference>
<dbReference type="PROSITE" id="PS51295">
    <property type="entry name" value="CRM"/>
    <property type="match status" value="1"/>
</dbReference>
<feature type="compositionally biased region" description="Basic and acidic residues" evidence="8">
    <location>
        <begin position="281"/>
        <end position="310"/>
    </location>
</feature>
<comment type="subcellular location">
    <subcellularLocation>
        <location evidence="1">Plastid</location>
        <location evidence="1">Chloroplast</location>
    </subcellularLocation>
</comment>
<dbReference type="SUPFAM" id="SSF75471">
    <property type="entry name" value="YhbY-like"/>
    <property type="match status" value="1"/>
</dbReference>
<feature type="region of interest" description="Disordered" evidence="8">
    <location>
        <begin position="39"/>
        <end position="82"/>
    </location>
</feature>
<feature type="compositionally biased region" description="Basic and acidic residues" evidence="8">
    <location>
        <begin position="174"/>
        <end position="272"/>
    </location>
</feature>
<feature type="compositionally biased region" description="Acidic residues" evidence="8">
    <location>
        <begin position="1069"/>
        <end position="1078"/>
    </location>
</feature>
<dbReference type="PANTHER" id="PTHR31846:SF7">
    <property type="entry name" value="CRS1 _ YHBY (CRM) DOMAIN-CONTAINING PROTEIN"/>
    <property type="match status" value="1"/>
</dbReference>
<evidence type="ECO:0000256" key="7">
    <source>
        <dbReference type="PROSITE-ProRule" id="PRU00626"/>
    </source>
</evidence>
<accession>A0AAD3HKQ4</accession>
<dbReference type="Gene3D" id="3.30.110.60">
    <property type="entry name" value="YhbY-like"/>
    <property type="match status" value="1"/>
</dbReference>
<dbReference type="SUPFAM" id="SSF53474">
    <property type="entry name" value="alpha/beta-Hydrolases"/>
    <property type="match status" value="1"/>
</dbReference>
<proteinExistence type="predicted"/>
<dbReference type="InterPro" id="IPR035920">
    <property type="entry name" value="YhbY-like_sf"/>
</dbReference>
<dbReference type="SMART" id="SM01103">
    <property type="entry name" value="CRS1_YhbY"/>
    <property type="match status" value="1"/>
</dbReference>
<keyword evidence="6" id="KW-0809">Transit peptide</keyword>
<evidence type="ECO:0000256" key="8">
    <source>
        <dbReference type="SAM" id="MobiDB-lite"/>
    </source>
</evidence>
<evidence type="ECO:0000313" key="11">
    <source>
        <dbReference type="Proteomes" id="UP001054857"/>
    </source>
</evidence>
<name>A0AAD3HKQ4_9CHLO</name>
<dbReference type="Pfam" id="PF01738">
    <property type="entry name" value="DLH"/>
    <property type="match status" value="1"/>
</dbReference>
<evidence type="ECO:0000313" key="10">
    <source>
        <dbReference type="EMBL" id="GFR44268.1"/>
    </source>
</evidence>